<feature type="non-terminal residue" evidence="1">
    <location>
        <position position="82"/>
    </location>
</feature>
<feature type="non-terminal residue" evidence="1">
    <location>
        <position position="1"/>
    </location>
</feature>
<sequence length="82" mass="8921">VAILVSQFPCIRELVDRLGSLRDLYSLHRGIAPTHIAKTVASHAPRDPEASRTISTISVPSHHKKRVVNPCEVIAITDSSGK</sequence>
<proteinExistence type="predicted"/>
<organism evidence="1">
    <name type="scientific">marine metagenome</name>
    <dbReference type="NCBI Taxonomy" id="408172"/>
    <lineage>
        <taxon>unclassified sequences</taxon>
        <taxon>metagenomes</taxon>
        <taxon>ecological metagenomes</taxon>
    </lineage>
</organism>
<evidence type="ECO:0000313" key="1">
    <source>
        <dbReference type="EMBL" id="SVD71035.1"/>
    </source>
</evidence>
<protein>
    <submittedName>
        <fullName evidence="1">Uncharacterized protein</fullName>
    </submittedName>
</protein>
<reference evidence="1" key="1">
    <citation type="submission" date="2018-05" db="EMBL/GenBank/DDBJ databases">
        <authorList>
            <person name="Lanie J.A."/>
            <person name="Ng W.-L."/>
            <person name="Kazmierczak K.M."/>
            <person name="Andrzejewski T.M."/>
            <person name="Davidsen T.M."/>
            <person name="Wayne K.J."/>
            <person name="Tettelin H."/>
            <person name="Glass J.I."/>
            <person name="Rusch D."/>
            <person name="Podicherti R."/>
            <person name="Tsui H.-C.T."/>
            <person name="Winkler M.E."/>
        </authorList>
    </citation>
    <scope>NUCLEOTIDE SEQUENCE</scope>
</reference>
<dbReference type="AlphaFoldDB" id="A0A382XK95"/>
<dbReference type="EMBL" id="UINC01168151">
    <property type="protein sequence ID" value="SVD71035.1"/>
    <property type="molecule type" value="Genomic_DNA"/>
</dbReference>
<name>A0A382XK95_9ZZZZ</name>
<accession>A0A382XK95</accession>
<gene>
    <name evidence="1" type="ORF">METZ01_LOCUS423889</name>
</gene>